<accession>A0A840A471</accession>
<keyword evidence="1" id="KW-0472">Membrane</keyword>
<evidence type="ECO:0008006" key="4">
    <source>
        <dbReference type="Google" id="ProtNLM"/>
    </source>
</evidence>
<evidence type="ECO:0000256" key="1">
    <source>
        <dbReference type="SAM" id="Phobius"/>
    </source>
</evidence>
<feature type="transmembrane region" description="Helical" evidence="1">
    <location>
        <begin position="22"/>
        <end position="44"/>
    </location>
</feature>
<feature type="transmembrane region" description="Helical" evidence="1">
    <location>
        <begin position="94"/>
        <end position="114"/>
    </location>
</feature>
<sequence length="148" mass="15688">MGQLTMALLPPSTNDQYRGARVSVWALGLAALLTLGPGLIHSFLPDGGAVSIAGLDLGDRRDLVVGVFAWQGATQIAFGLAMLAVAIRYQNLTPLMLCLLLLERGLMALQGWWLRAPVGGHHPPEHYASLVTAGLALALLALSLRARD</sequence>
<keyword evidence="1" id="KW-1133">Transmembrane helix</keyword>
<comment type="caution">
    <text evidence="2">The sequence shown here is derived from an EMBL/GenBank/DDBJ whole genome shotgun (WGS) entry which is preliminary data.</text>
</comment>
<name>A0A840A471_9CAUL</name>
<evidence type="ECO:0000313" key="3">
    <source>
        <dbReference type="Proteomes" id="UP000530564"/>
    </source>
</evidence>
<evidence type="ECO:0000313" key="2">
    <source>
        <dbReference type="EMBL" id="MBB3892192.1"/>
    </source>
</evidence>
<dbReference type="AlphaFoldDB" id="A0A840A471"/>
<feature type="transmembrane region" description="Helical" evidence="1">
    <location>
        <begin position="126"/>
        <end position="144"/>
    </location>
</feature>
<dbReference type="EMBL" id="JACIDK010000004">
    <property type="protein sequence ID" value="MBB3892192.1"/>
    <property type="molecule type" value="Genomic_DNA"/>
</dbReference>
<proteinExistence type="predicted"/>
<gene>
    <name evidence="2" type="ORF">GGQ61_002925</name>
</gene>
<reference evidence="2 3" key="1">
    <citation type="submission" date="2020-08" db="EMBL/GenBank/DDBJ databases">
        <title>Genomic Encyclopedia of Type Strains, Phase IV (KMG-IV): sequencing the most valuable type-strain genomes for metagenomic binning, comparative biology and taxonomic classification.</title>
        <authorList>
            <person name="Goeker M."/>
        </authorList>
    </citation>
    <scope>NUCLEOTIDE SEQUENCE [LARGE SCALE GENOMIC DNA]</scope>
    <source>
        <strain evidence="2 3">DSM 21793</strain>
    </source>
</reference>
<dbReference type="Proteomes" id="UP000530564">
    <property type="component" value="Unassembled WGS sequence"/>
</dbReference>
<organism evidence="2 3">
    <name type="scientific">Phenylobacterium haematophilum</name>
    <dbReference type="NCBI Taxonomy" id="98513"/>
    <lineage>
        <taxon>Bacteria</taxon>
        <taxon>Pseudomonadati</taxon>
        <taxon>Pseudomonadota</taxon>
        <taxon>Alphaproteobacteria</taxon>
        <taxon>Caulobacterales</taxon>
        <taxon>Caulobacteraceae</taxon>
        <taxon>Phenylobacterium</taxon>
    </lineage>
</organism>
<protein>
    <recommendedName>
        <fullName evidence="4">DUF4345 domain-containing protein</fullName>
    </recommendedName>
</protein>
<feature type="transmembrane region" description="Helical" evidence="1">
    <location>
        <begin position="64"/>
        <end position="87"/>
    </location>
</feature>
<keyword evidence="1" id="KW-0812">Transmembrane</keyword>
<keyword evidence="3" id="KW-1185">Reference proteome</keyword>